<dbReference type="EMBL" id="ADCP02000001">
    <property type="protein sequence ID" value="EFV45282.1"/>
    <property type="molecule type" value="Genomic_DNA"/>
</dbReference>
<dbReference type="GO" id="GO:0005737">
    <property type="term" value="C:cytoplasm"/>
    <property type="evidence" value="ECO:0007669"/>
    <property type="project" value="UniProtKB-SubCell"/>
</dbReference>
<dbReference type="PANTHER" id="PTHR34354:SF1">
    <property type="entry name" value="NADPH-DEPENDENT 7-CYANO-7-DEAZAGUANINE REDUCTASE"/>
    <property type="match status" value="1"/>
</dbReference>
<evidence type="ECO:0000256" key="5">
    <source>
        <dbReference type="HAMAP-Rule" id="MF_00818"/>
    </source>
</evidence>
<dbReference type="InterPro" id="IPR043133">
    <property type="entry name" value="GTP-CH-I_C/QueF"/>
</dbReference>
<comment type="function">
    <text evidence="5">Catalyzes the NADPH-dependent reduction of 7-cyano-7-deazaguanine (preQ0) to 7-aminomethyl-7-deazaguanine (preQ1).</text>
</comment>
<reference evidence="6 7" key="2">
    <citation type="submission" date="2013-04" db="EMBL/GenBank/DDBJ databases">
        <title>The Genome Sequence of Bilophila wadsworthia 3_1_6.</title>
        <authorList>
            <consortium name="The Broad Institute Genomics Platform"/>
            <person name="Earl A."/>
            <person name="Ward D."/>
            <person name="Feldgarden M."/>
            <person name="Gevers D."/>
            <person name="Sibley C."/>
            <person name="Strauss J."/>
            <person name="Allen-Vercoe E."/>
            <person name="Walker B."/>
            <person name="Young S."/>
            <person name="Zeng Q."/>
            <person name="Gargeya S."/>
            <person name="Fitzgerald M."/>
            <person name="Haas B."/>
            <person name="Abouelleil A."/>
            <person name="Allen A.W."/>
            <person name="Alvarado L."/>
            <person name="Arachchi H.M."/>
            <person name="Berlin A.M."/>
            <person name="Chapman S.B."/>
            <person name="Gainer-Dewar J."/>
            <person name="Goldberg J."/>
            <person name="Griggs A."/>
            <person name="Gujja S."/>
            <person name="Hansen M."/>
            <person name="Howarth C."/>
            <person name="Imamovic A."/>
            <person name="Ireland A."/>
            <person name="Larimer J."/>
            <person name="McCowan C."/>
            <person name="Murphy C."/>
            <person name="Pearson M."/>
            <person name="Poon T.W."/>
            <person name="Priest M."/>
            <person name="Roberts A."/>
            <person name="Saif S."/>
            <person name="Shea T."/>
            <person name="Sisk P."/>
            <person name="Sykes S."/>
            <person name="Wortman J."/>
            <person name="Nusbaum C."/>
            <person name="Birren B."/>
        </authorList>
    </citation>
    <scope>NUCLEOTIDE SEQUENCE [LARGE SCALE GENOMIC DNA]</scope>
    <source>
        <strain evidence="6 7">3_1_6</strain>
    </source>
</reference>
<dbReference type="SUPFAM" id="SSF55620">
    <property type="entry name" value="Tetrahydrobiopterin biosynthesis enzymes-like"/>
    <property type="match status" value="1"/>
</dbReference>
<dbReference type="NCBIfam" id="TIGR03139">
    <property type="entry name" value="QueF-II"/>
    <property type="match status" value="1"/>
</dbReference>
<feature type="binding site" evidence="5">
    <location>
        <begin position="99"/>
        <end position="100"/>
    </location>
    <ligand>
        <name>substrate</name>
    </ligand>
</feature>
<dbReference type="eggNOG" id="COG0780">
    <property type="taxonomic scope" value="Bacteria"/>
</dbReference>
<organism evidence="6 7">
    <name type="scientific">Bilophila wadsworthia (strain 3_1_6)</name>
    <dbReference type="NCBI Taxonomy" id="563192"/>
    <lineage>
        <taxon>Bacteria</taxon>
        <taxon>Pseudomonadati</taxon>
        <taxon>Thermodesulfobacteriota</taxon>
        <taxon>Desulfovibrionia</taxon>
        <taxon>Desulfovibrionales</taxon>
        <taxon>Desulfovibrionaceae</taxon>
        <taxon>Bilophila</taxon>
    </lineage>
</organism>
<evidence type="ECO:0000256" key="4">
    <source>
        <dbReference type="ARBA" id="ARBA00023002"/>
    </source>
</evidence>
<dbReference type="EC" id="1.7.1.13" evidence="5"/>
<dbReference type="GO" id="GO:0033739">
    <property type="term" value="F:preQ1 synthase activity"/>
    <property type="evidence" value="ECO:0007669"/>
    <property type="project" value="UniProtKB-UniRule"/>
</dbReference>
<accession>E5Y3W8</accession>
<keyword evidence="7" id="KW-1185">Reference proteome</keyword>
<dbReference type="InterPro" id="IPR050084">
    <property type="entry name" value="NADPH_dep_7-cyano-7-deazaG_red"/>
</dbReference>
<dbReference type="OrthoDB" id="9789995at2"/>
<dbReference type="STRING" id="563192.HMPREF0179_00879"/>
<feature type="active site" description="Thioimide intermediate" evidence="5">
    <location>
        <position position="58"/>
    </location>
</feature>
<dbReference type="Gene3D" id="3.30.1130.10">
    <property type="match status" value="1"/>
</dbReference>
<proteinExistence type="inferred from homology"/>
<dbReference type="Pfam" id="PF14489">
    <property type="entry name" value="QueF"/>
    <property type="match status" value="1"/>
</dbReference>
<keyword evidence="4 5" id="KW-0560">Oxidoreductase</keyword>
<comment type="caution">
    <text evidence="6">The sequence shown here is derived from an EMBL/GenBank/DDBJ whole genome shotgun (WGS) entry which is preliminary data.</text>
</comment>
<feature type="binding site" evidence="5">
    <location>
        <begin position="80"/>
        <end position="82"/>
    </location>
    <ligand>
        <name>substrate</name>
    </ligand>
</feature>
<dbReference type="InterPro" id="IPR029500">
    <property type="entry name" value="QueF"/>
</dbReference>
<feature type="active site" description="Proton donor" evidence="5">
    <location>
        <position position="65"/>
    </location>
</feature>
<dbReference type="UniPathway" id="UPA00392"/>
<comment type="subcellular location">
    <subcellularLocation>
        <location evidence="5">Cytoplasm</location>
    </subcellularLocation>
</comment>
<keyword evidence="1 5" id="KW-0963">Cytoplasm</keyword>
<comment type="catalytic activity">
    <reaction evidence="5">
        <text>7-aminomethyl-7-carbaguanine + 2 NADP(+) = 7-cyano-7-carbaguanine + 2 NADPH + 3 H(+)</text>
        <dbReference type="Rhea" id="RHEA:13409"/>
        <dbReference type="ChEBI" id="CHEBI:15378"/>
        <dbReference type="ChEBI" id="CHEBI:45075"/>
        <dbReference type="ChEBI" id="CHEBI:57783"/>
        <dbReference type="ChEBI" id="CHEBI:58349"/>
        <dbReference type="ChEBI" id="CHEBI:58703"/>
        <dbReference type="EC" id="1.7.1.13"/>
    </reaction>
</comment>
<sequence length="170" mass="19219">MAMTNGGDQTAQLTVLGTGRLPQPEGGPSASLLEVFPNRFPHRPYVVSMAFPEYTSLCPVTGQPDFGTIVVEFIPDQKCVESKSFKLYMFAYRNHQSFMESITNTILEDFVEALDPMWCRVKGLFSPRGATYLHVFAEHYKKLDDPAKAEEVRQAVADWKREAAPHTWDK</sequence>
<evidence type="ECO:0000313" key="6">
    <source>
        <dbReference type="EMBL" id="EFV45282.1"/>
    </source>
</evidence>
<evidence type="ECO:0000256" key="2">
    <source>
        <dbReference type="ARBA" id="ARBA00022785"/>
    </source>
</evidence>
<evidence type="ECO:0000256" key="3">
    <source>
        <dbReference type="ARBA" id="ARBA00022857"/>
    </source>
</evidence>
<evidence type="ECO:0000256" key="1">
    <source>
        <dbReference type="ARBA" id="ARBA00022490"/>
    </source>
</evidence>
<dbReference type="RefSeq" id="WP_005025419.1">
    <property type="nucleotide sequence ID" value="NZ_KE150238.1"/>
</dbReference>
<dbReference type="GeneID" id="78086014"/>
<reference evidence="6 7" key="1">
    <citation type="submission" date="2010-10" db="EMBL/GenBank/DDBJ databases">
        <authorList>
            <consortium name="The Broad Institute Genome Sequencing Platform"/>
            <person name="Ward D."/>
            <person name="Earl A."/>
            <person name="Feldgarden M."/>
            <person name="Young S.K."/>
            <person name="Gargeya S."/>
            <person name="Zeng Q."/>
            <person name="Alvarado L."/>
            <person name="Berlin A."/>
            <person name="Bochicchio J."/>
            <person name="Chapman S.B."/>
            <person name="Chen Z."/>
            <person name="Freedman E."/>
            <person name="Gellesch M."/>
            <person name="Goldberg J."/>
            <person name="Griggs A."/>
            <person name="Gujja S."/>
            <person name="Heilman E."/>
            <person name="Heiman D."/>
            <person name="Howarth C."/>
            <person name="Mehta T."/>
            <person name="Neiman D."/>
            <person name="Pearson M."/>
            <person name="Roberts A."/>
            <person name="Saif S."/>
            <person name="Shea T."/>
            <person name="Shenoy N."/>
            <person name="Sisk P."/>
            <person name="Stolte C."/>
            <person name="Sykes S."/>
            <person name="White J."/>
            <person name="Yandava C."/>
            <person name="Allen-Vercoe E."/>
            <person name="Sibley C."/>
            <person name="Ambrose C.E."/>
            <person name="Strauss J."/>
            <person name="Daigneault M."/>
            <person name="Haas B."/>
            <person name="Nusbaum C."/>
            <person name="Birren B."/>
        </authorList>
    </citation>
    <scope>NUCLEOTIDE SEQUENCE [LARGE SCALE GENOMIC DNA]</scope>
    <source>
        <strain evidence="6 7">3_1_6</strain>
    </source>
</reference>
<dbReference type="InterPro" id="IPR016856">
    <property type="entry name" value="QueF_type1"/>
</dbReference>
<dbReference type="GO" id="GO:0008616">
    <property type="term" value="P:tRNA queuosine(34) biosynthetic process"/>
    <property type="evidence" value="ECO:0007669"/>
    <property type="project" value="UniProtKB-UniRule"/>
</dbReference>
<gene>
    <name evidence="5" type="primary">queF</name>
    <name evidence="6" type="ORF">HMPREF0179_00879</name>
</gene>
<keyword evidence="2 5" id="KW-0671">Queuosine biosynthesis</keyword>
<comment type="similarity">
    <text evidence="5">Belongs to the GTP cyclohydrolase I family. QueF type 1 subfamily.</text>
</comment>
<dbReference type="AlphaFoldDB" id="E5Y3W8"/>
<dbReference type="HOGENOM" id="CLU_102489_0_1_7"/>
<dbReference type="HAMAP" id="MF_00818">
    <property type="entry name" value="QueF_type1"/>
    <property type="match status" value="1"/>
</dbReference>
<protein>
    <recommendedName>
        <fullName evidence="5">NADPH-dependent 7-cyano-7-deazaguanine reductase</fullName>
        <ecNumber evidence="5">1.7.1.13</ecNumber>
    </recommendedName>
    <alternativeName>
        <fullName evidence="5">7-cyano-7-carbaguanine reductase</fullName>
    </alternativeName>
    <alternativeName>
        <fullName evidence="5">NADPH-dependent nitrile oxidoreductase</fullName>
    </alternativeName>
    <alternativeName>
        <fullName evidence="5">PreQ(0) reductase</fullName>
    </alternativeName>
</protein>
<evidence type="ECO:0000313" key="7">
    <source>
        <dbReference type="Proteomes" id="UP000006034"/>
    </source>
</evidence>
<keyword evidence="3 5" id="KW-0521">NADP</keyword>
<comment type="pathway">
    <text evidence="5">tRNA modification; tRNA-queuosine biosynthesis.</text>
</comment>
<dbReference type="Proteomes" id="UP000006034">
    <property type="component" value="Unassembled WGS sequence"/>
</dbReference>
<dbReference type="PANTHER" id="PTHR34354">
    <property type="entry name" value="NADPH-DEPENDENT 7-CYANO-7-DEAZAGUANINE REDUCTASE"/>
    <property type="match status" value="1"/>
</dbReference>
<name>E5Y3W8_BILW3</name>